<comment type="caution">
    <text evidence="1">The sequence shown here is derived from an EMBL/GenBank/DDBJ whole genome shotgun (WGS) entry which is preliminary data.</text>
</comment>
<dbReference type="AlphaFoldDB" id="A0A2S6CRT0"/>
<protein>
    <submittedName>
        <fullName evidence="1">Uncharacterized protein</fullName>
    </submittedName>
</protein>
<name>A0A2S6CRT0_9CYAN</name>
<proteinExistence type="predicted"/>
<dbReference type="Proteomes" id="UP000239589">
    <property type="component" value="Unassembled WGS sequence"/>
</dbReference>
<organism evidence="1 2">
    <name type="scientific">Cuspidothrix issatschenkoi CHARLIE-1</name>
    <dbReference type="NCBI Taxonomy" id="2052836"/>
    <lineage>
        <taxon>Bacteria</taxon>
        <taxon>Bacillati</taxon>
        <taxon>Cyanobacteriota</taxon>
        <taxon>Cyanophyceae</taxon>
        <taxon>Nostocales</taxon>
        <taxon>Aphanizomenonaceae</taxon>
        <taxon>Cuspidothrix</taxon>
    </lineage>
</organism>
<dbReference type="OrthoDB" id="8907463at2"/>
<accession>A0A2S6CRT0</accession>
<gene>
    <name evidence="1" type="ORF">CUN59_15400</name>
</gene>
<reference evidence="1 2" key="1">
    <citation type="submission" date="2018-02" db="EMBL/GenBank/DDBJ databases">
        <title>Discovery of a pederin family compound in a non-symbiotic bloom-forming cyanobacterium.</title>
        <authorList>
            <person name="Kust A."/>
            <person name="Mares J."/>
            <person name="Jokela J."/>
            <person name="Urajova P."/>
            <person name="Hajek J."/>
            <person name="Saurav K."/>
            <person name="Voracova K."/>
            <person name="Fewer D.P."/>
            <person name="Haapaniemi E."/>
            <person name="Permi P."/>
            <person name="Rehakova K."/>
            <person name="Sivonen K."/>
            <person name="Hrouzek P."/>
        </authorList>
    </citation>
    <scope>NUCLEOTIDE SEQUENCE [LARGE SCALE GENOMIC DNA]</scope>
    <source>
        <strain evidence="1 2">CHARLIE-1</strain>
    </source>
</reference>
<keyword evidence="2" id="KW-1185">Reference proteome</keyword>
<sequence>MQWIEQLQGQTVALDTAPLIIFEYGELTSQRLRDRSSSHLQNSKLLAAALRYRTPNIPNSDRKHPHIPNSDCLSIVYS</sequence>
<dbReference type="EMBL" id="PGEM01000117">
    <property type="protein sequence ID" value="PPJ62468.1"/>
    <property type="molecule type" value="Genomic_DNA"/>
</dbReference>
<dbReference type="RefSeq" id="WP_104388667.1">
    <property type="nucleotide sequence ID" value="NZ_PGEM01000117.1"/>
</dbReference>
<evidence type="ECO:0000313" key="1">
    <source>
        <dbReference type="EMBL" id="PPJ62468.1"/>
    </source>
</evidence>
<evidence type="ECO:0000313" key="2">
    <source>
        <dbReference type="Proteomes" id="UP000239589"/>
    </source>
</evidence>